<evidence type="ECO:0000256" key="1">
    <source>
        <dbReference type="ARBA" id="ARBA00004127"/>
    </source>
</evidence>
<keyword evidence="6 10" id="KW-0472">Membrane</keyword>
<evidence type="ECO:0000256" key="7">
    <source>
        <dbReference type="ARBA" id="ARBA00023139"/>
    </source>
</evidence>
<name>A0A8S1LYR0_PARPR</name>
<comment type="caution">
    <text evidence="12">The sequence shown here is derived from an EMBL/GenBank/DDBJ whole genome shotgun (WGS) entry which is preliminary data.</text>
</comment>
<evidence type="ECO:0000256" key="6">
    <source>
        <dbReference type="ARBA" id="ARBA00023136"/>
    </source>
</evidence>
<dbReference type="EMBL" id="CAJJDM010000049">
    <property type="protein sequence ID" value="CAD8072667.1"/>
    <property type="molecule type" value="Genomic_DNA"/>
</dbReference>
<dbReference type="GO" id="GO:0005783">
    <property type="term" value="C:endoplasmic reticulum"/>
    <property type="evidence" value="ECO:0007669"/>
    <property type="project" value="TreeGrafter"/>
</dbReference>
<evidence type="ECO:0000256" key="9">
    <source>
        <dbReference type="ARBA" id="ARBA00023315"/>
    </source>
</evidence>
<keyword evidence="13" id="KW-1185">Reference proteome</keyword>
<dbReference type="PANTHER" id="PTHR22883">
    <property type="entry name" value="ZINC FINGER DHHC DOMAIN CONTAINING PROTEIN"/>
    <property type="match status" value="1"/>
</dbReference>
<feature type="transmembrane region" description="Helical" evidence="10">
    <location>
        <begin position="266"/>
        <end position="287"/>
    </location>
</feature>
<dbReference type="Pfam" id="PF01529">
    <property type="entry name" value="DHHC"/>
    <property type="match status" value="1"/>
</dbReference>
<comment type="domain">
    <text evidence="10">The DHHC domain is required for palmitoyltransferase activity.</text>
</comment>
<protein>
    <recommendedName>
        <fullName evidence="10">Palmitoyltransferase</fullName>
        <ecNumber evidence="10">2.3.1.225</ecNumber>
    </recommendedName>
</protein>
<accession>A0A8S1LYR0</accession>
<evidence type="ECO:0000313" key="13">
    <source>
        <dbReference type="Proteomes" id="UP000688137"/>
    </source>
</evidence>
<dbReference type="OMA" id="THYFLTR"/>
<dbReference type="InterPro" id="IPR001594">
    <property type="entry name" value="Palmitoyltrfase_DHHC"/>
</dbReference>
<dbReference type="EC" id="2.3.1.225" evidence="10"/>
<evidence type="ECO:0000256" key="10">
    <source>
        <dbReference type="RuleBase" id="RU079119"/>
    </source>
</evidence>
<evidence type="ECO:0000256" key="5">
    <source>
        <dbReference type="ARBA" id="ARBA00022989"/>
    </source>
</evidence>
<dbReference type="GO" id="GO:0006612">
    <property type="term" value="P:protein targeting to membrane"/>
    <property type="evidence" value="ECO:0007669"/>
    <property type="project" value="TreeGrafter"/>
</dbReference>
<evidence type="ECO:0000256" key="8">
    <source>
        <dbReference type="ARBA" id="ARBA00023288"/>
    </source>
</evidence>
<comment type="similarity">
    <text evidence="2 10">Belongs to the DHHC palmitoyltransferase family.</text>
</comment>
<dbReference type="GO" id="GO:0005794">
    <property type="term" value="C:Golgi apparatus"/>
    <property type="evidence" value="ECO:0007669"/>
    <property type="project" value="TreeGrafter"/>
</dbReference>
<feature type="transmembrane region" description="Helical" evidence="10">
    <location>
        <begin position="203"/>
        <end position="230"/>
    </location>
</feature>
<organism evidence="12 13">
    <name type="scientific">Paramecium primaurelia</name>
    <dbReference type="NCBI Taxonomy" id="5886"/>
    <lineage>
        <taxon>Eukaryota</taxon>
        <taxon>Sar</taxon>
        <taxon>Alveolata</taxon>
        <taxon>Ciliophora</taxon>
        <taxon>Intramacronucleata</taxon>
        <taxon>Oligohymenophorea</taxon>
        <taxon>Peniculida</taxon>
        <taxon>Parameciidae</taxon>
        <taxon>Paramecium</taxon>
    </lineage>
</organism>
<evidence type="ECO:0000256" key="4">
    <source>
        <dbReference type="ARBA" id="ARBA00022692"/>
    </source>
</evidence>
<dbReference type="PROSITE" id="PS50216">
    <property type="entry name" value="DHHC"/>
    <property type="match status" value="1"/>
</dbReference>
<dbReference type="PANTHER" id="PTHR22883:SF301">
    <property type="entry name" value="PALMITOYLTRANSFERASE ZDHHC12"/>
    <property type="match status" value="1"/>
</dbReference>
<dbReference type="GO" id="GO:0019706">
    <property type="term" value="F:protein-cysteine S-palmitoyltransferase activity"/>
    <property type="evidence" value="ECO:0007669"/>
    <property type="project" value="UniProtKB-EC"/>
</dbReference>
<evidence type="ECO:0000256" key="3">
    <source>
        <dbReference type="ARBA" id="ARBA00022679"/>
    </source>
</evidence>
<dbReference type="InterPro" id="IPR039859">
    <property type="entry name" value="PFA4/ZDH16/20/ERF2-like"/>
</dbReference>
<comment type="subcellular location">
    <subcellularLocation>
        <location evidence="1">Endomembrane system</location>
        <topology evidence="1">Multi-pass membrane protein</topology>
    </subcellularLocation>
</comment>
<sequence>MEEILLFILFALTTGSFMYMLVCTDSNSKSPMGMIRRKIYSNGPSILKQLLGNKIYIKLQQFYNYVFYTNNRLGQIAYFLIFWMAFGLYSKFGLLKHFGNTPYVSHVHSICGSLIFLFCNYFFYKTCTTSPGIINKENNNEYVMKYQQYYDEIQYKQNTQCQTCNIIKPARSKHCRICNVCVSRFDHHCIWVRQCIGQNNYKYFLLFLFSHIFLSFYGVVAGILCLFGIAQKQQLFKLTYKNAITGEIHKATFLRVFSVISNRETFFMFIIFVCLIFFVTLTAFFLYHLNMIRKDLTTNERIRKNDFEKSFLNEMYELQELEKRKKDDDLIKRLAQLKLCWKSLNNRRLLGLFEGLRIIFSQPK</sequence>
<keyword evidence="8" id="KW-0449">Lipoprotein</keyword>
<keyword evidence="4 10" id="KW-0812">Transmembrane</keyword>
<evidence type="ECO:0000256" key="2">
    <source>
        <dbReference type="ARBA" id="ARBA00008574"/>
    </source>
</evidence>
<feature type="transmembrane region" description="Helical" evidence="10">
    <location>
        <begin position="76"/>
        <end position="94"/>
    </location>
</feature>
<dbReference type="Proteomes" id="UP000688137">
    <property type="component" value="Unassembled WGS sequence"/>
</dbReference>
<comment type="catalytic activity">
    <reaction evidence="10">
        <text>L-cysteinyl-[protein] + hexadecanoyl-CoA = S-hexadecanoyl-L-cysteinyl-[protein] + CoA</text>
        <dbReference type="Rhea" id="RHEA:36683"/>
        <dbReference type="Rhea" id="RHEA-COMP:10131"/>
        <dbReference type="Rhea" id="RHEA-COMP:11032"/>
        <dbReference type="ChEBI" id="CHEBI:29950"/>
        <dbReference type="ChEBI" id="CHEBI:57287"/>
        <dbReference type="ChEBI" id="CHEBI:57379"/>
        <dbReference type="ChEBI" id="CHEBI:74151"/>
        <dbReference type="EC" id="2.3.1.225"/>
    </reaction>
</comment>
<feature type="transmembrane region" description="Helical" evidence="10">
    <location>
        <begin position="6"/>
        <end position="24"/>
    </location>
</feature>
<keyword evidence="9 10" id="KW-0012">Acyltransferase</keyword>
<gene>
    <name evidence="12" type="ORF">PPRIM_AZ9-3.1.T0490243</name>
</gene>
<reference evidence="12" key="1">
    <citation type="submission" date="2021-01" db="EMBL/GenBank/DDBJ databases">
        <authorList>
            <consortium name="Genoscope - CEA"/>
            <person name="William W."/>
        </authorList>
    </citation>
    <scope>NUCLEOTIDE SEQUENCE</scope>
</reference>
<evidence type="ECO:0000313" key="12">
    <source>
        <dbReference type="EMBL" id="CAD8072667.1"/>
    </source>
</evidence>
<dbReference type="AlphaFoldDB" id="A0A8S1LYR0"/>
<keyword evidence="7" id="KW-0564">Palmitate</keyword>
<feature type="transmembrane region" description="Helical" evidence="10">
    <location>
        <begin position="106"/>
        <end position="124"/>
    </location>
</feature>
<keyword evidence="5 10" id="KW-1133">Transmembrane helix</keyword>
<feature type="domain" description="Palmitoyltransferase DHHC" evidence="11">
    <location>
        <begin position="156"/>
        <end position="304"/>
    </location>
</feature>
<proteinExistence type="inferred from homology"/>
<keyword evidence="3 10" id="KW-0808">Transferase</keyword>
<evidence type="ECO:0000259" key="11">
    <source>
        <dbReference type="Pfam" id="PF01529"/>
    </source>
</evidence>